<keyword evidence="1" id="KW-0812">Transmembrane</keyword>
<accession>A2ESC5</accession>
<reference evidence="2" key="1">
    <citation type="submission" date="2006-10" db="EMBL/GenBank/DDBJ databases">
        <authorList>
            <person name="Amadeo P."/>
            <person name="Zhao Q."/>
            <person name="Wortman J."/>
            <person name="Fraser-Liggett C."/>
            <person name="Carlton J."/>
        </authorList>
    </citation>
    <scope>NUCLEOTIDE SEQUENCE</scope>
    <source>
        <strain evidence="2">G3</strain>
    </source>
</reference>
<dbReference type="Proteomes" id="UP000001542">
    <property type="component" value="Unassembled WGS sequence"/>
</dbReference>
<dbReference type="SMR" id="A2ESC5"/>
<organism evidence="2 3">
    <name type="scientific">Trichomonas vaginalis (strain ATCC PRA-98 / G3)</name>
    <dbReference type="NCBI Taxonomy" id="412133"/>
    <lineage>
        <taxon>Eukaryota</taxon>
        <taxon>Metamonada</taxon>
        <taxon>Parabasalia</taxon>
        <taxon>Trichomonadida</taxon>
        <taxon>Trichomonadidae</taxon>
        <taxon>Trichomonas</taxon>
    </lineage>
</organism>
<evidence type="ECO:0000256" key="1">
    <source>
        <dbReference type="SAM" id="Phobius"/>
    </source>
</evidence>
<keyword evidence="1" id="KW-1133">Transmembrane helix</keyword>
<dbReference type="VEuPathDB" id="TrichDB:TVAGG3_0883420"/>
<dbReference type="InParanoid" id="A2ESC5"/>
<feature type="transmembrane region" description="Helical" evidence="1">
    <location>
        <begin position="35"/>
        <end position="56"/>
    </location>
</feature>
<feature type="transmembrane region" description="Helical" evidence="1">
    <location>
        <begin position="282"/>
        <end position="302"/>
    </location>
</feature>
<evidence type="ECO:0000313" key="3">
    <source>
        <dbReference type="Proteomes" id="UP000001542"/>
    </source>
</evidence>
<feature type="transmembrane region" description="Helical" evidence="1">
    <location>
        <begin position="1080"/>
        <end position="1108"/>
    </location>
</feature>
<feature type="transmembrane region" description="Helical" evidence="1">
    <location>
        <begin position="256"/>
        <end position="276"/>
    </location>
</feature>
<keyword evidence="1" id="KW-0472">Membrane</keyword>
<feature type="transmembrane region" description="Helical" evidence="1">
    <location>
        <begin position="227"/>
        <end position="244"/>
    </location>
</feature>
<gene>
    <name evidence="2" type="ORF">TVAG_396140</name>
</gene>
<feature type="transmembrane region" description="Helical" evidence="1">
    <location>
        <begin position="202"/>
        <end position="221"/>
    </location>
</feature>
<feature type="transmembrane region" description="Helical" evidence="1">
    <location>
        <begin position="131"/>
        <end position="155"/>
    </location>
</feature>
<dbReference type="RefSeq" id="XP_001316651.1">
    <property type="nucleotide sequence ID" value="XM_001316616.1"/>
</dbReference>
<feature type="transmembrane region" description="Helical" evidence="1">
    <location>
        <begin position="801"/>
        <end position="821"/>
    </location>
</feature>
<proteinExistence type="predicted"/>
<feature type="transmembrane region" description="Helical" evidence="1">
    <location>
        <begin position="97"/>
        <end position="119"/>
    </location>
</feature>
<dbReference type="KEGG" id="tva:4762287"/>
<reference evidence="2" key="2">
    <citation type="journal article" date="2007" name="Science">
        <title>Draft genome sequence of the sexually transmitted pathogen Trichomonas vaginalis.</title>
        <authorList>
            <person name="Carlton J.M."/>
            <person name="Hirt R.P."/>
            <person name="Silva J.C."/>
            <person name="Delcher A.L."/>
            <person name="Schatz M."/>
            <person name="Zhao Q."/>
            <person name="Wortman J.R."/>
            <person name="Bidwell S.L."/>
            <person name="Alsmark U.C.M."/>
            <person name="Besteiro S."/>
            <person name="Sicheritz-Ponten T."/>
            <person name="Noel C.J."/>
            <person name="Dacks J.B."/>
            <person name="Foster P.G."/>
            <person name="Simillion C."/>
            <person name="Van de Peer Y."/>
            <person name="Miranda-Saavedra D."/>
            <person name="Barton G.J."/>
            <person name="Westrop G.D."/>
            <person name="Mueller S."/>
            <person name="Dessi D."/>
            <person name="Fiori P.L."/>
            <person name="Ren Q."/>
            <person name="Paulsen I."/>
            <person name="Zhang H."/>
            <person name="Bastida-Corcuera F.D."/>
            <person name="Simoes-Barbosa A."/>
            <person name="Brown M.T."/>
            <person name="Hayes R.D."/>
            <person name="Mukherjee M."/>
            <person name="Okumura C.Y."/>
            <person name="Schneider R."/>
            <person name="Smith A.J."/>
            <person name="Vanacova S."/>
            <person name="Villalvazo M."/>
            <person name="Haas B.J."/>
            <person name="Pertea M."/>
            <person name="Feldblyum T.V."/>
            <person name="Utterback T.R."/>
            <person name="Shu C.L."/>
            <person name="Osoegawa K."/>
            <person name="de Jong P.J."/>
            <person name="Hrdy I."/>
            <person name="Horvathova L."/>
            <person name="Zubacova Z."/>
            <person name="Dolezal P."/>
            <person name="Malik S.B."/>
            <person name="Logsdon J.M. Jr."/>
            <person name="Henze K."/>
            <person name="Gupta A."/>
            <person name="Wang C.C."/>
            <person name="Dunne R.L."/>
            <person name="Upcroft J.A."/>
            <person name="Upcroft P."/>
            <person name="White O."/>
            <person name="Salzberg S.L."/>
            <person name="Tang P."/>
            <person name="Chiu C.-H."/>
            <person name="Lee Y.-S."/>
            <person name="Embley T.M."/>
            <person name="Coombs G.H."/>
            <person name="Mottram J.C."/>
            <person name="Tachezy J."/>
            <person name="Fraser-Liggett C.M."/>
            <person name="Johnson P.J."/>
        </authorList>
    </citation>
    <scope>NUCLEOTIDE SEQUENCE [LARGE SCALE GENOMIC DNA]</scope>
    <source>
        <strain evidence="2">G3</strain>
    </source>
</reference>
<sequence length="1486" mass="169338">MSRALSDLIGPIGKQQRQQKLFNLLNAIEDKVVRIRLIFIIGLIFFGIQIVAQFLFCSSKLEWKSETTKNSLLTLLQCIFSFWTGVKEIQDLDYLSYSLVCICLVYYGILSIIIYFFYIGNHQNKISFIPFALAVVGLHVIIIPASYAAIAYIFSGSFTDHYLQFLLCIITLALTIFSTYIEYFIQYGLPKKDLIFNHKRIIVNYIISIFQFFVPSFNFYIKSSLTVGLINGISLAILVIYLFFQIKNASSNLHILYSLATIVGCLINIITIFVKLDGESYITFYLIMLNISFVIVSVIVYFTSEYILIPVREAIQMHSYQNLDKYGTTNLENIITRAAAKMDFPNELLDYLESRNSGSIIINEILFLVSQEISNEERMKKALDTITELKPNNTIYQVRLIYYENIVRPTFVTIRAQAILNDYSNTLGMFWNEIVNDNVEHLVSLSNDVANNYLNLTNIFSQYGKSGNLGQIYSTFCEITHYNTETENNNLTYALVSRSGNRNEDSNIHSHCTQYILVYIGIILYTFNLAMNGWAKSEVKSIWNASIDAYNILQSISAGSFITTLIKLNNSINVSMISSDVYDTSLFPTRLTNLTADLQSMTNSITNYTSKIKEYVIDRKFDGLIESWLVHPFNVTRIPSTVESSIRFLASSFQNIVEGGDPGYDGIYVKGTTDLVIFSAILDDTITSLCNYALKLIRLVTLICRIQMAVFLILGPILLWFFSHNLTKSINSSFQSLFKLSKTDLIQKTRELISWVKDSSNSGQQEDNNVRYNRELIISKTHTNSLTNRTIERTLVLKRTAVFLIFVAITWGMNELVWVSLKENATDIGISSYAYLLSQQMLKIGQLFLLSSNDEVYNSDSSTNSLRMLRSTLNTLQAFSKLSTSKKITKETLEKIKELNSMFTISPNLRGSSLSDDRLPLSDERQENEPKQCKAKINYIENALDEEENQRRRILEDSTVNETATTEMRAKHTENLFTMIDFARQMVASGMQKFSKNSPKVVDISLYITTEVNAPTDRRALFTSIDIISLNIFDIKSERYKTDNFDQILSQIITTSTMYTNFCAVSLSTRLDKSNHQIQFYSTLSAIISIGLIAFILSISTSSGTYWLSFNTISKSIISTMPKFDTNKGQISTNLTLSTREEEMKKSSAVVIDLLNSEELRDDLLENHILLNSQNVIIRSSMVIEEFLSAPPLEGMKFDDAIKSIANIIPNDGTDENDVDKILFHPKDEKKKDVVMEALKYKLDGIELDCGRVNYVCVIRDKTREYESTRLWRNELNQLKLLGLQFIPPEVYEALAGEESFSSIQVNNAFVATFYINKLDSIDIIEEVKTIVIKECKEYQHLWPVARSTMAIKIYSALLDQNISHFRALITLLCASLKISKRITELGCEPHCVVSKVKATHASFGLDFSPVFDMRDDNPYDLILAMGSPAHKISISRDPYEILYNTGIPIEFSFYFRTEGFHKISYDTIQEIETIIEREQAQLAIV</sequence>
<keyword evidence="3" id="KW-1185">Reference proteome</keyword>
<feature type="transmembrane region" description="Helical" evidence="1">
    <location>
        <begin position="547"/>
        <end position="566"/>
    </location>
</feature>
<feature type="transmembrane region" description="Helical" evidence="1">
    <location>
        <begin position="516"/>
        <end position="535"/>
    </location>
</feature>
<protein>
    <submittedName>
        <fullName evidence="2">Uncharacterized protein</fullName>
    </submittedName>
</protein>
<dbReference type="SUPFAM" id="SSF81321">
    <property type="entry name" value="Family A G protein-coupled receptor-like"/>
    <property type="match status" value="1"/>
</dbReference>
<dbReference type="VEuPathDB" id="TrichDB:TVAG_396140"/>
<feature type="transmembrane region" description="Helical" evidence="1">
    <location>
        <begin position="702"/>
        <end position="722"/>
    </location>
</feature>
<name>A2ESC5_TRIV3</name>
<feature type="transmembrane region" description="Helical" evidence="1">
    <location>
        <begin position="161"/>
        <end position="181"/>
    </location>
</feature>
<evidence type="ECO:0000313" key="2">
    <source>
        <dbReference type="EMBL" id="EAY04428.1"/>
    </source>
</evidence>
<dbReference type="EMBL" id="DS113475">
    <property type="protein sequence ID" value="EAY04428.1"/>
    <property type="molecule type" value="Genomic_DNA"/>
</dbReference>